<dbReference type="OrthoDB" id="10505256at2759"/>
<keyword evidence="3" id="KW-1185">Reference proteome</keyword>
<dbReference type="RefSeq" id="XP_001417671.1">
    <property type="nucleotide sequence ID" value="XM_001417634.1"/>
</dbReference>
<dbReference type="EMBL" id="CP000585">
    <property type="protein sequence ID" value="ABO95964.1"/>
    <property type="molecule type" value="Genomic_DNA"/>
</dbReference>
<evidence type="ECO:0000313" key="2">
    <source>
        <dbReference type="EMBL" id="ABO95964.1"/>
    </source>
</evidence>
<protein>
    <submittedName>
        <fullName evidence="2">Uncharacterized protein</fullName>
    </submittedName>
</protein>
<keyword evidence="1" id="KW-0175">Coiled coil</keyword>
<dbReference type="KEGG" id="olu:OSTLU_31526"/>
<accession>A4RX09</accession>
<proteinExistence type="predicted"/>
<dbReference type="Proteomes" id="UP000001568">
    <property type="component" value="Chromosome 5"/>
</dbReference>
<evidence type="ECO:0000256" key="1">
    <source>
        <dbReference type="SAM" id="Coils"/>
    </source>
</evidence>
<reference evidence="2 3" key="1">
    <citation type="journal article" date="2007" name="Proc. Natl. Acad. Sci. U.S.A.">
        <title>The tiny eukaryote Ostreococcus provides genomic insights into the paradox of plankton speciation.</title>
        <authorList>
            <person name="Palenik B."/>
            <person name="Grimwood J."/>
            <person name="Aerts A."/>
            <person name="Rouze P."/>
            <person name="Salamov A."/>
            <person name="Putnam N."/>
            <person name="Dupont C."/>
            <person name="Jorgensen R."/>
            <person name="Derelle E."/>
            <person name="Rombauts S."/>
            <person name="Zhou K."/>
            <person name="Otillar R."/>
            <person name="Merchant S.S."/>
            <person name="Podell S."/>
            <person name="Gaasterland T."/>
            <person name="Napoli C."/>
            <person name="Gendler K."/>
            <person name="Manuell A."/>
            <person name="Tai V."/>
            <person name="Vallon O."/>
            <person name="Piganeau G."/>
            <person name="Jancek S."/>
            <person name="Heijde M."/>
            <person name="Jabbari K."/>
            <person name="Bowler C."/>
            <person name="Lohr M."/>
            <person name="Robbens S."/>
            <person name="Werner G."/>
            <person name="Dubchak I."/>
            <person name="Pazour G.J."/>
            <person name="Ren Q."/>
            <person name="Paulsen I."/>
            <person name="Delwiche C."/>
            <person name="Schmutz J."/>
            <person name="Rokhsar D."/>
            <person name="Van de Peer Y."/>
            <person name="Moreau H."/>
            <person name="Grigoriev I.V."/>
        </authorList>
    </citation>
    <scope>NUCLEOTIDE SEQUENCE [LARGE SCALE GENOMIC DNA]</scope>
    <source>
        <strain evidence="2 3">CCE9901</strain>
    </source>
</reference>
<sequence length="265" mass="30211">MGTDTLEKLRSAAMDELDAFAAREPERALELKKLCEDAEARRGQMRRLRTRLEQVADFERETAAQTRESIDALEARIRTLEDLVRARDAAVRESEQARLTLLEKTKRLQAEASTRADDLELNVQRAKRMEETVALLTSKVADLERVRLENTELYGELDENKRAAVALERQVDLYRETARAAESRQLTAELAAAKSEALLKQYLSSPAGEDRLRLENRIGALQEKIRDLSTKESRLAERFRTVLTDELASTRHALALEKLRTTSTF</sequence>
<feature type="coiled-coil region" evidence="1">
    <location>
        <begin position="56"/>
        <end position="184"/>
    </location>
</feature>
<dbReference type="Gramene" id="ABO95964">
    <property type="protein sequence ID" value="ABO95964"/>
    <property type="gene ID" value="OSTLU_31526"/>
</dbReference>
<organism evidence="2 3">
    <name type="scientific">Ostreococcus lucimarinus (strain CCE9901)</name>
    <dbReference type="NCBI Taxonomy" id="436017"/>
    <lineage>
        <taxon>Eukaryota</taxon>
        <taxon>Viridiplantae</taxon>
        <taxon>Chlorophyta</taxon>
        <taxon>Mamiellophyceae</taxon>
        <taxon>Mamiellales</taxon>
        <taxon>Bathycoccaceae</taxon>
        <taxon>Ostreococcus</taxon>
    </lineage>
</organism>
<gene>
    <name evidence="2" type="ORF">OSTLU_31526</name>
</gene>
<name>A4RX09_OSTLU</name>
<dbReference type="HOGENOM" id="CLU_1176817_0_0_1"/>
<dbReference type="GeneID" id="5001963"/>
<evidence type="ECO:0000313" key="3">
    <source>
        <dbReference type="Proteomes" id="UP000001568"/>
    </source>
</evidence>
<dbReference type="AlphaFoldDB" id="A4RX09"/>